<feature type="compositionally biased region" description="Basic residues" evidence="1">
    <location>
        <begin position="586"/>
        <end position="600"/>
    </location>
</feature>
<feature type="region of interest" description="Disordered" evidence="1">
    <location>
        <begin position="260"/>
        <end position="291"/>
    </location>
</feature>
<protein>
    <submittedName>
        <fullName evidence="2">Uncharacterized protein</fullName>
    </submittedName>
</protein>
<feature type="compositionally biased region" description="Acidic residues" evidence="1">
    <location>
        <begin position="368"/>
        <end position="383"/>
    </location>
</feature>
<feature type="compositionally biased region" description="Basic and acidic residues" evidence="1">
    <location>
        <begin position="179"/>
        <end position="201"/>
    </location>
</feature>
<keyword evidence="3" id="KW-1185">Reference proteome</keyword>
<feature type="region of interest" description="Disordered" evidence="1">
    <location>
        <begin position="446"/>
        <end position="493"/>
    </location>
</feature>
<evidence type="ECO:0000313" key="3">
    <source>
        <dbReference type="Proteomes" id="UP000326924"/>
    </source>
</evidence>
<dbReference type="InParanoid" id="A0A5J5EK50"/>
<feature type="region of interest" description="Disordered" evidence="1">
    <location>
        <begin position="92"/>
        <end position="205"/>
    </location>
</feature>
<dbReference type="AlphaFoldDB" id="A0A5J5EK50"/>
<feature type="compositionally biased region" description="Basic and acidic residues" evidence="1">
    <location>
        <begin position="92"/>
        <end position="106"/>
    </location>
</feature>
<dbReference type="Proteomes" id="UP000326924">
    <property type="component" value="Unassembled WGS sequence"/>
</dbReference>
<feature type="region of interest" description="Disordered" evidence="1">
    <location>
        <begin position="586"/>
        <end position="610"/>
    </location>
</feature>
<dbReference type="OrthoDB" id="3595585at2759"/>
<comment type="caution">
    <text evidence="2">The sequence shown here is derived from an EMBL/GenBank/DDBJ whole genome shotgun (WGS) entry which is preliminary data.</text>
</comment>
<organism evidence="2 3">
    <name type="scientific">Sphaerosporella brunnea</name>
    <dbReference type="NCBI Taxonomy" id="1250544"/>
    <lineage>
        <taxon>Eukaryota</taxon>
        <taxon>Fungi</taxon>
        <taxon>Dikarya</taxon>
        <taxon>Ascomycota</taxon>
        <taxon>Pezizomycotina</taxon>
        <taxon>Pezizomycetes</taxon>
        <taxon>Pezizales</taxon>
        <taxon>Pyronemataceae</taxon>
        <taxon>Sphaerosporella</taxon>
    </lineage>
</organism>
<reference evidence="2 3" key="1">
    <citation type="submission" date="2019-09" db="EMBL/GenBank/DDBJ databases">
        <title>Draft genome of the ectomycorrhizal ascomycete Sphaerosporella brunnea.</title>
        <authorList>
            <consortium name="DOE Joint Genome Institute"/>
            <person name="Benucci G.M."/>
            <person name="Marozzi G."/>
            <person name="Antonielli L."/>
            <person name="Sanchez S."/>
            <person name="Marco P."/>
            <person name="Wang X."/>
            <person name="Falini L.B."/>
            <person name="Barry K."/>
            <person name="Haridas S."/>
            <person name="Lipzen A."/>
            <person name="Labutti K."/>
            <person name="Grigoriev I.V."/>
            <person name="Murat C."/>
            <person name="Martin F."/>
            <person name="Albertini E."/>
            <person name="Donnini D."/>
            <person name="Bonito G."/>
        </authorList>
    </citation>
    <scope>NUCLEOTIDE SEQUENCE [LARGE SCALE GENOMIC DNA]</scope>
    <source>
        <strain evidence="2 3">Sb_GMNB300</strain>
    </source>
</reference>
<feature type="compositionally biased region" description="Basic and acidic residues" evidence="1">
    <location>
        <begin position="270"/>
        <end position="279"/>
    </location>
</feature>
<dbReference type="EMBL" id="VXIS01000271">
    <property type="protein sequence ID" value="KAA8895346.1"/>
    <property type="molecule type" value="Genomic_DNA"/>
</dbReference>
<feature type="compositionally biased region" description="Acidic residues" evidence="1">
    <location>
        <begin position="332"/>
        <end position="345"/>
    </location>
</feature>
<evidence type="ECO:0000313" key="2">
    <source>
        <dbReference type="EMBL" id="KAA8895346.1"/>
    </source>
</evidence>
<name>A0A5J5EK50_9PEZI</name>
<evidence type="ECO:0000256" key="1">
    <source>
        <dbReference type="SAM" id="MobiDB-lite"/>
    </source>
</evidence>
<accession>A0A5J5EK50</accession>
<feature type="compositionally biased region" description="Basic and acidic residues" evidence="1">
    <location>
        <begin position="127"/>
        <end position="152"/>
    </location>
</feature>
<gene>
    <name evidence="2" type="ORF">FN846DRAFT_970084</name>
</gene>
<proteinExistence type="predicted"/>
<feature type="region of interest" description="Disordered" evidence="1">
    <location>
        <begin position="317"/>
        <end position="427"/>
    </location>
</feature>
<sequence>MGKKRTTVPTTTTTAESTRLHITPLTAATASAILPAGTDLATVSYHELPTFPEHSYGFVDLPAAAAEKLEKKLHGAMFRGVKVRVEEARPETWVKERDEEPKEERRERRREKKRKREDGVLEGMQLDEERRIARGWVGKEKKERKEAKDKDGKKAKKEKRKADRSECLFKAAIPPNKLDLVKEKPKKEKKSKEEKALEKAKKKDKKTRKVIHEFEKLEKFPAFLKSSQLNPIRTPSELVGEYVEGVGWVDGKGAVVEEPLKKKHKKDRKKDKVVEEAPKESTPVPEVVDFDDEMETAPDAIDIDDAALVSSEEVFFDVPDTAAEDTLVVDASADEESDEESETEAAEANTAETKQALPTPVEQNDASSESEAESSSESEEEKEEEKAIATKAKVSSPTTSQKGEDSSDEEAPIKPRPSKEKPTLAPFNIEVHPLEALYKPSAAEATSGGTFKFGFGGGEPEDEDDPAPVRTPYREPGGYRSSAPTPDTAIGTKRFFSPTASEEGESSAAAPVVAPFLGAVDVPLLFNHEESRFLKGMSLWQKIPRPKALLPAEQEEDAGAEAVTDPVELWKKRFYENRGEWNREFKRRRKEGLKAKRKRERTGPSGANRV</sequence>
<feature type="compositionally biased region" description="Basic and acidic residues" evidence="1">
    <location>
        <begin position="411"/>
        <end position="422"/>
    </location>
</feature>